<evidence type="ECO:0000313" key="2">
    <source>
        <dbReference type="EMBL" id="MEE2031177.1"/>
    </source>
</evidence>
<dbReference type="InterPro" id="IPR026816">
    <property type="entry name" value="Flavodoxin_dom"/>
</dbReference>
<accession>A0ABU7JN86</accession>
<dbReference type="Pfam" id="PF12724">
    <property type="entry name" value="Flavodoxin_5"/>
    <property type="match status" value="1"/>
</dbReference>
<protein>
    <submittedName>
        <fullName evidence="2">Flavodoxin domain-containing protein</fullName>
    </submittedName>
</protein>
<evidence type="ECO:0000313" key="3">
    <source>
        <dbReference type="Proteomes" id="UP001331936"/>
    </source>
</evidence>
<dbReference type="InterPro" id="IPR008254">
    <property type="entry name" value="Flavodoxin/NO_synth"/>
</dbReference>
<name>A0ABU7JN86_9NOCA</name>
<dbReference type="SUPFAM" id="SSF52218">
    <property type="entry name" value="Flavoproteins"/>
    <property type="match status" value="1"/>
</dbReference>
<reference evidence="2 3" key="1">
    <citation type="submission" date="2023-08" db="EMBL/GenBank/DDBJ databases">
        <authorList>
            <person name="Girao M."/>
            <person name="Carvalho M.F."/>
        </authorList>
    </citation>
    <scope>NUCLEOTIDE SEQUENCE [LARGE SCALE GENOMIC DNA]</scope>
    <source>
        <strain evidence="2 3">CC-R104</strain>
    </source>
</reference>
<sequence>MTVLVATENTDGPTRKIAEVIAEALTGRDIEVTVGDLSDLERAEEFEAIVFGGEVEDAQWSPDTREALLAQGRKLSQHLVWLFSAGDDESSDDDETAELIGKLVPRDYKKFRAGAEPDEVRSWVSFIADEIEGHS</sequence>
<dbReference type="RefSeq" id="WP_330150607.1">
    <property type="nucleotide sequence ID" value="NZ_JAUZMZ010000010.1"/>
</dbReference>
<gene>
    <name evidence="2" type="ORF">Q8814_03440</name>
</gene>
<organism evidence="2 3">
    <name type="scientific">Rhodococcus chondri</name>
    <dbReference type="NCBI Taxonomy" id="3065941"/>
    <lineage>
        <taxon>Bacteria</taxon>
        <taxon>Bacillati</taxon>
        <taxon>Actinomycetota</taxon>
        <taxon>Actinomycetes</taxon>
        <taxon>Mycobacteriales</taxon>
        <taxon>Nocardiaceae</taxon>
        <taxon>Rhodococcus</taxon>
    </lineage>
</organism>
<keyword evidence="3" id="KW-1185">Reference proteome</keyword>
<evidence type="ECO:0000259" key="1">
    <source>
        <dbReference type="PROSITE" id="PS50902"/>
    </source>
</evidence>
<comment type="caution">
    <text evidence="2">The sequence shown here is derived from an EMBL/GenBank/DDBJ whole genome shotgun (WGS) entry which is preliminary data.</text>
</comment>
<feature type="domain" description="Flavodoxin-like" evidence="1">
    <location>
        <begin position="3"/>
        <end position="135"/>
    </location>
</feature>
<dbReference type="EMBL" id="JAUZMZ010000010">
    <property type="protein sequence ID" value="MEE2031177.1"/>
    <property type="molecule type" value="Genomic_DNA"/>
</dbReference>
<dbReference type="InterPro" id="IPR029039">
    <property type="entry name" value="Flavoprotein-like_sf"/>
</dbReference>
<dbReference type="Gene3D" id="3.40.50.360">
    <property type="match status" value="1"/>
</dbReference>
<proteinExistence type="predicted"/>
<dbReference type="Proteomes" id="UP001331936">
    <property type="component" value="Unassembled WGS sequence"/>
</dbReference>
<dbReference type="PROSITE" id="PS50902">
    <property type="entry name" value="FLAVODOXIN_LIKE"/>
    <property type="match status" value="1"/>
</dbReference>